<feature type="compositionally biased region" description="Basic and acidic residues" evidence="1">
    <location>
        <begin position="42"/>
        <end position="55"/>
    </location>
</feature>
<sequence>MLRGARSEEMSIGQKEALNFRCRDAPNQRKRASVRRKPLTSDAERGQIRGNEHRS</sequence>
<gene>
    <name evidence="2" type="ORF">CK5_16170</name>
</gene>
<keyword evidence="3" id="KW-1185">Reference proteome</keyword>
<evidence type="ECO:0000313" key="3">
    <source>
        <dbReference type="Proteomes" id="UP000008955"/>
    </source>
</evidence>
<dbReference type="HOGENOM" id="CLU_3022902_0_0_9"/>
<evidence type="ECO:0000256" key="1">
    <source>
        <dbReference type="SAM" id="MobiDB-lite"/>
    </source>
</evidence>
<feature type="compositionally biased region" description="Basic residues" evidence="1">
    <location>
        <begin position="28"/>
        <end position="38"/>
    </location>
</feature>
<dbReference type="KEGG" id="rob:CK5_16170"/>
<dbReference type="EMBL" id="FP929054">
    <property type="protein sequence ID" value="CBL23029.1"/>
    <property type="molecule type" value="Genomic_DNA"/>
</dbReference>
<feature type="region of interest" description="Disordered" evidence="1">
    <location>
        <begin position="1"/>
        <end position="55"/>
    </location>
</feature>
<protein>
    <submittedName>
        <fullName evidence="2">Uncharacterized protein</fullName>
    </submittedName>
</protein>
<dbReference type="AlphaFoldDB" id="D4LQH1"/>
<proteinExistence type="predicted"/>
<evidence type="ECO:0000313" key="2">
    <source>
        <dbReference type="EMBL" id="CBL23029.1"/>
    </source>
</evidence>
<reference evidence="2 3" key="1">
    <citation type="submission" date="2010-03" db="EMBL/GenBank/DDBJ databases">
        <title>The genome sequence of Ruminococcus obeum A2-162.</title>
        <authorList>
            <consortium name="metaHIT consortium -- http://www.metahit.eu/"/>
            <person name="Pajon A."/>
            <person name="Turner K."/>
            <person name="Parkhill J."/>
            <person name="Duncan S."/>
            <person name="Flint H."/>
        </authorList>
    </citation>
    <scope>NUCLEOTIDE SEQUENCE [LARGE SCALE GENOMIC DNA]</scope>
    <source>
        <strain evidence="2 3">A2-162</strain>
    </source>
</reference>
<organism evidence="2 3">
    <name type="scientific">Blautia obeum A2-162</name>
    <dbReference type="NCBI Taxonomy" id="657314"/>
    <lineage>
        <taxon>Bacteria</taxon>
        <taxon>Bacillati</taxon>
        <taxon>Bacillota</taxon>
        <taxon>Clostridia</taxon>
        <taxon>Lachnospirales</taxon>
        <taxon>Lachnospiraceae</taxon>
        <taxon>Blautia</taxon>
    </lineage>
</organism>
<reference evidence="2 3" key="2">
    <citation type="submission" date="2010-03" db="EMBL/GenBank/DDBJ databases">
        <authorList>
            <person name="Pajon A."/>
        </authorList>
    </citation>
    <scope>NUCLEOTIDE SEQUENCE [LARGE SCALE GENOMIC DNA]</scope>
    <source>
        <strain evidence="2 3">A2-162</strain>
    </source>
</reference>
<dbReference type="Proteomes" id="UP000008955">
    <property type="component" value="Chromosome"/>
</dbReference>
<accession>D4LQH1</accession>
<name>D4LQH1_9FIRM</name>